<name>A0A512NR72_9HYPH</name>
<keyword evidence="3" id="KW-0574">Periplasm</keyword>
<feature type="domain" description="Heparinase II/III-like C-terminal" evidence="5">
    <location>
        <begin position="766"/>
        <end position="957"/>
    </location>
</feature>
<accession>A0A512NR72</accession>
<keyword evidence="8" id="KW-1185">Reference proteome</keyword>
<dbReference type="Pfam" id="PF16889">
    <property type="entry name" value="Hepar_II_III_N"/>
    <property type="match status" value="1"/>
</dbReference>
<dbReference type="Gene3D" id="2.70.98.70">
    <property type="match status" value="1"/>
</dbReference>
<evidence type="ECO:0000256" key="2">
    <source>
        <dbReference type="ARBA" id="ARBA00022729"/>
    </source>
</evidence>
<comment type="caution">
    <text evidence="7">The sequence shown here is derived from an EMBL/GenBank/DDBJ whole genome shotgun (WGS) entry which is preliminary data.</text>
</comment>
<dbReference type="Proteomes" id="UP000321058">
    <property type="component" value="Unassembled WGS sequence"/>
</dbReference>
<keyword evidence="2" id="KW-0732">Signal</keyword>
<dbReference type="AlphaFoldDB" id="A0A512NR72"/>
<dbReference type="CDD" id="cd15482">
    <property type="entry name" value="Sialidase_non-viral"/>
    <property type="match status" value="1"/>
</dbReference>
<protein>
    <submittedName>
        <fullName evidence="7">Uncharacterized protein</fullName>
    </submittedName>
</protein>
<dbReference type="Pfam" id="PF07940">
    <property type="entry name" value="Hepar_II_III_C"/>
    <property type="match status" value="1"/>
</dbReference>
<comment type="subcellular location">
    <subcellularLocation>
        <location evidence="1">Periplasm</location>
    </subcellularLocation>
</comment>
<reference evidence="7 8" key="1">
    <citation type="submission" date="2019-07" db="EMBL/GenBank/DDBJ databases">
        <title>Whole genome shotgun sequence of Reyranella soli NBRC 108950.</title>
        <authorList>
            <person name="Hosoyama A."/>
            <person name="Uohara A."/>
            <person name="Ohji S."/>
            <person name="Ichikawa N."/>
        </authorList>
    </citation>
    <scope>NUCLEOTIDE SEQUENCE [LARGE SCALE GENOMIC DNA]</scope>
    <source>
        <strain evidence="7 8">NBRC 108950</strain>
    </source>
</reference>
<sequence>MIDITGETIGLKLTSAAASCSLPVRSHFIEHVYDRDSRAGTDTVIVGHGSSLFVSHDLGATWVRYDVGAITHGEPVIRCFTLDNGNRVIQTGSTKQTLLVDADWRLICRCKTGPFNWHGTWSIDQSASGTVMYGEYDRQAETMAVWRSEDLGLSWKASLTCRSRSSSLPEIRHFHTCQADPFQPGRWVVSSGDYGAENRLWVSEDDGGTWVEVAAPMLSLGSSVQLTQPRRAFRFTAIHFEPDVIIWPTDDTLGLGHAALMIAERRAPQTLRVGGLLGRNEMRALVRIADRAWLAISESKLDLEAVDLFMIRGNYTPIQIGRLPNHTGLHSAFTRTLCSKAARSGVFFSYDDPGLIDSNCRFVRWQVNFRDASPAHGHDKLVASSNVRSDAPPPVETTAVGTLPLPEEASKRLVPAGKTNPADKAWKRQGIAWLENYAGRKVSTDAARRVFESVSRNIYNTYVTEQMSALGQTQAGTRLASVLEGHIFVTKDNRKSIRLSDFQWGSPGPEDRNQLWVLQQWLPVRECLYERASANTFGATLMLVPWIRAWSDANLTPDSLASNRHLTWHDHATALRCIHLVYFLRLLLEAGRSLEEDFPRLLDFVGVHVSVLMSDDFYNRHNNHGFDQALALYLMACIFDLGELTDRARLVGRERLSEEIAVAFNEEGVHIENSPDYHAIMLARLVQAKKVFAAFGDKVESVDIENTIDKGLTFLAFAVRPDGRLPAFGDTEVKPLTFALNGIRESLGAKYLQYVLSAGNNGEEPPHLVRVFPKAGYAFIRERWGRGADFRTAIQVAVKCGFLSTFHRHDDDGAIVLHAFGEDWLIESGIFNYQEQNIYRRYLRSSLGHNIVSVLGVDASRRKPKSKIGGFVSWATDKGLTEVKLRSFMFPRYVSERQVRFDRSRRTLDLLDDVTGTTNERRNFQLRLHLPADKEICIQKERSVVVRGAHCGQSLRISLLTGNISEITLARAREAPDIAGWTSPSIGRLEEAWTLIYEAPDVHSFESHLRFEFEKTD</sequence>
<evidence type="ECO:0000256" key="4">
    <source>
        <dbReference type="ARBA" id="ARBA00023239"/>
    </source>
</evidence>
<dbReference type="InterPro" id="IPR031680">
    <property type="entry name" value="Hepar_II_III_N"/>
</dbReference>
<dbReference type="Gene3D" id="1.50.10.100">
    <property type="entry name" value="Chondroitin AC/alginate lyase"/>
    <property type="match status" value="1"/>
</dbReference>
<dbReference type="SUPFAM" id="SSF110296">
    <property type="entry name" value="Oligoxyloglucan reducing end-specific cellobiohydrolase"/>
    <property type="match status" value="1"/>
</dbReference>
<dbReference type="OrthoDB" id="9763014at2"/>
<dbReference type="InterPro" id="IPR008929">
    <property type="entry name" value="Chondroitin_lyas"/>
</dbReference>
<dbReference type="PANTHER" id="PTHR39210:SF1">
    <property type="entry name" value="HEPARIN-SULFATE LYASE"/>
    <property type="match status" value="1"/>
</dbReference>
<gene>
    <name evidence="7" type="ORF">RSO01_86030</name>
</gene>
<evidence type="ECO:0000256" key="1">
    <source>
        <dbReference type="ARBA" id="ARBA00004418"/>
    </source>
</evidence>
<dbReference type="SUPFAM" id="SSF48230">
    <property type="entry name" value="Chondroitin AC/alginate lyase"/>
    <property type="match status" value="1"/>
</dbReference>
<evidence type="ECO:0000313" key="7">
    <source>
        <dbReference type="EMBL" id="GEP61437.1"/>
    </source>
</evidence>
<organism evidence="7 8">
    <name type="scientific">Reyranella soli</name>
    <dbReference type="NCBI Taxonomy" id="1230389"/>
    <lineage>
        <taxon>Bacteria</taxon>
        <taxon>Pseudomonadati</taxon>
        <taxon>Pseudomonadota</taxon>
        <taxon>Alphaproteobacteria</taxon>
        <taxon>Hyphomicrobiales</taxon>
        <taxon>Reyranellaceae</taxon>
        <taxon>Reyranella</taxon>
    </lineage>
</organism>
<dbReference type="InterPro" id="IPR012480">
    <property type="entry name" value="Hepar_II_III_C"/>
</dbReference>
<feature type="domain" description="Heparin-sulfate lyase N-terminal" evidence="6">
    <location>
        <begin position="510"/>
        <end position="735"/>
    </location>
</feature>
<dbReference type="PANTHER" id="PTHR39210">
    <property type="entry name" value="HEPARIN-SULFATE LYASE"/>
    <property type="match status" value="1"/>
</dbReference>
<proteinExistence type="predicted"/>
<evidence type="ECO:0000313" key="8">
    <source>
        <dbReference type="Proteomes" id="UP000321058"/>
    </source>
</evidence>
<evidence type="ECO:0000256" key="3">
    <source>
        <dbReference type="ARBA" id="ARBA00022764"/>
    </source>
</evidence>
<dbReference type="EMBL" id="BKAJ01000223">
    <property type="protein sequence ID" value="GEP61437.1"/>
    <property type="molecule type" value="Genomic_DNA"/>
</dbReference>
<evidence type="ECO:0000259" key="6">
    <source>
        <dbReference type="Pfam" id="PF16889"/>
    </source>
</evidence>
<evidence type="ECO:0000259" key="5">
    <source>
        <dbReference type="Pfam" id="PF07940"/>
    </source>
</evidence>
<keyword evidence="4" id="KW-0456">Lyase</keyword>
<dbReference type="GO" id="GO:0042597">
    <property type="term" value="C:periplasmic space"/>
    <property type="evidence" value="ECO:0007669"/>
    <property type="project" value="UniProtKB-SubCell"/>
</dbReference>
<dbReference type="InterPro" id="IPR015943">
    <property type="entry name" value="WD40/YVTN_repeat-like_dom_sf"/>
</dbReference>
<dbReference type="Gene3D" id="2.130.10.10">
    <property type="entry name" value="YVTN repeat-like/Quinoprotein amine dehydrogenase"/>
    <property type="match status" value="1"/>
</dbReference>
<dbReference type="GO" id="GO:0016829">
    <property type="term" value="F:lyase activity"/>
    <property type="evidence" value="ECO:0007669"/>
    <property type="project" value="UniProtKB-KW"/>
</dbReference>